<gene>
    <name evidence="1" type="ORF">COK81_05795</name>
</gene>
<evidence type="ECO:0000313" key="2">
    <source>
        <dbReference type="Proteomes" id="UP000225910"/>
    </source>
</evidence>
<sequence>MDQLTVNEQPIVSSLGNAKMYSKGSFEGNSYEESNLREIVYELDEGIGSIGAKVETLVDVEILMARLMEDMDRVVSEGNENFYFHEFHRKLRVYWNLLNYTASGLNKDFEKASELKEELFDKVMKQSEKKTIKKDI</sequence>
<comment type="caution">
    <text evidence="1">The sequence shown here is derived from an EMBL/GenBank/DDBJ whole genome shotgun (WGS) entry which is preliminary data.</text>
</comment>
<protein>
    <submittedName>
        <fullName evidence="1">Uncharacterized protein</fullName>
    </submittedName>
</protein>
<dbReference type="RefSeq" id="WP_098678543.1">
    <property type="nucleotide sequence ID" value="NZ_NVCU01000048.1"/>
</dbReference>
<proteinExistence type="predicted"/>
<dbReference type="Proteomes" id="UP000225910">
    <property type="component" value="Unassembled WGS sequence"/>
</dbReference>
<reference evidence="1 2" key="1">
    <citation type="submission" date="2017-09" db="EMBL/GenBank/DDBJ databases">
        <title>Large-scale bioinformatics analysis of Bacillus genomes uncovers conserved roles of natural products in bacterial physiology.</title>
        <authorList>
            <consortium name="Agbiome Team Llc"/>
            <person name="Bleich R.M."/>
            <person name="Grubbs K.J."/>
            <person name="Santa Maria K.C."/>
            <person name="Allen S.E."/>
            <person name="Farag S."/>
            <person name="Shank E.A."/>
            <person name="Bowers A."/>
        </authorList>
    </citation>
    <scope>NUCLEOTIDE SEQUENCE [LARGE SCALE GENOMIC DNA]</scope>
    <source>
        <strain evidence="1 2">AFS064137</strain>
    </source>
</reference>
<accession>A0A9X7B2W8</accession>
<organism evidence="1 2">
    <name type="scientific">Bacillus thuringiensis</name>
    <dbReference type="NCBI Taxonomy" id="1428"/>
    <lineage>
        <taxon>Bacteria</taxon>
        <taxon>Bacillati</taxon>
        <taxon>Bacillota</taxon>
        <taxon>Bacilli</taxon>
        <taxon>Bacillales</taxon>
        <taxon>Bacillaceae</taxon>
        <taxon>Bacillus</taxon>
        <taxon>Bacillus cereus group</taxon>
    </lineage>
</organism>
<evidence type="ECO:0000313" key="1">
    <source>
        <dbReference type="EMBL" id="PFT97981.1"/>
    </source>
</evidence>
<dbReference type="EMBL" id="NVCU01000048">
    <property type="protein sequence ID" value="PFT97981.1"/>
    <property type="molecule type" value="Genomic_DNA"/>
</dbReference>
<dbReference type="AlphaFoldDB" id="A0A9X7B2W8"/>
<name>A0A9X7B2W8_BACTU</name>